<dbReference type="Proteomes" id="UP000605148">
    <property type="component" value="Unassembled WGS sequence"/>
</dbReference>
<reference evidence="1" key="2">
    <citation type="submission" date="2020-09" db="EMBL/GenBank/DDBJ databases">
        <authorList>
            <person name="Sun Q."/>
            <person name="Zhou Y."/>
        </authorList>
    </citation>
    <scope>NUCLEOTIDE SEQUENCE</scope>
    <source>
        <strain evidence="1">CGMCC 1.12426</strain>
    </source>
</reference>
<sequence length="307" mass="32139">MRKARKLAILAKIETGYGTDSGPTGTADAILATDVTLTPLAGEDVSRDLLLPTLGHQGIELTANHLRLDFAVECAGAGAAGDVPAYGALLRACGLSETVTAGVSAAYQPVSEGEESLSLYFNQDGVRHVALGCRGTFQLEFAPKQIPRFRFSFWGLLGTVTDEALPAATLSGFQAPRPVSSAMTSLSLFGASRIAESLAVDLGVEIVPRFLIGDERIQLTGRQVTGTAVLEAKAMAAADWFDAALAKTTGALSLIHGTAAGHTVELTAPKVQIGRPSQGETDRIVNYAVPLMFLADTGDDELVLTIR</sequence>
<dbReference type="AlphaFoldDB" id="A0A916TMB0"/>
<dbReference type="InterPro" id="IPR044000">
    <property type="entry name" value="Phage_tube_2"/>
</dbReference>
<dbReference type="Pfam" id="PF18906">
    <property type="entry name" value="Phage_tube_2"/>
    <property type="match status" value="1"/>
</dbReference>
<protein>
    <recommendedName>
        <fullName evidence="3">Tail protein</fullName>
    </recommendedName>
</protein>
<reference evidence="1" key="1">
    <citation type="journal article" date="2014" name="Int. J. Syst. Evol. Microbiol.">
        <title>Complete genome sequence of Corynebacterium casei LMG S-19264T (=DSM 44701T), isolated from a smear-ripened cheese.</title>
        <authorList>
            <consortium name="US DOE Joint Genome Institute (JGI-PGF)"/>
            <person name="Walter F."/>
            <person name="Albersmeier A."/>
            <person name="Kalinowski J."/>
            <person name="Ruckert C."/>
        </authorList>
    </citation>
    <scope>NUCLEOTIDE SEQUENCE</scope>
    <source>
        <strain evidence="1">CGMCC 1.12426</strain>
    </source>
</reference>
<comment type="caution">
    <text evidence="1">The sequence shown here is derived from an EMBL/GenBank/DDBJ whole genome shotgun (WGS) entry which is preliminary data.</text>
</comment>
<gene>
    <name evidence="1" type="ORF">GCM10011316_29470</name>
</gene>
<evidence type="ECO:0000313" key="1">
    <source>
        <dbReference type="EMBL" id="GGB55500.1"/>
    </source>
</evidence>
<dbReference type="OrthoDB" id="7325655at2"/>
<organism evidence="1 2">
    <name type="scientific">Roseibium aquae</name>
    <dbReference type="NCBI Taxonomy" id="1323746"/>
    <lineage>
        <taxon>Bacteria</taxon>
        <taxon>Pseudomonadati</taxon>
        <taxon>Pseudomonadota</taxon>
        <taxon>Alphaproteobacteria</taxon>
        <taxon>Hyphomicrobiales</taxon>
        <taxon>Stappiaceae</taxon>
        <taxon>Roseibium</taxon>
    </lineage>
</organism>
<proteinExistence type="predicted"/>
<accession>A0A916TMB0</accession>
<name>A0A916TMB0_9HYPH</name>
<dbReference type="RefSeq" id="WP_150497717.1">
    <property type="nucleotide sequence ID" value="NZ_BMFA01000008.1"/>
</dbReference>
<dbReference type="EMBL" id="BMFA01000008">
    <property type="protein sequence ID" value="GGB55500.1"/>
    <property type="molecule type" value="Genomic_DNA"/>
</dbReference>
<evidence type="ECO:0008006" key="3">
    <source>
        <dbReference type="Google" id="ProtNLM"/>
    </source>
</evidence>
<keyword evidence="2" id="KW-1185">Reference proteome</keyword>
<evidence type="ECO:0000313" key="2">
    <source>
        <dbReference type="Proteomes" id="UP000605148"/>
    </source>
</evidence>